<sequence>MGFRFLVKREFVRQLPTLQAELADALAANPHHDEGLILGEAEVTPLQDFTMLDAQDYIRYNVHDWLSLGEEAGED</sequence>
<dbReference type="Proteomes" id="UP000238541">
    <property type="component" value="Unassembled WGS sequence"/>
</dbReference>
<accession>A0A2S6FCL2</accession>
<proteinExistence type="predicted"/>
<gene>
    <name evidence="1" type="ORF">CD175_30150</name>
</gene>
<keyword evidence="2" id="KW-1185">Reference proteome</keyword>
<dbReference type="AlphaFoldDB" id="A0A2S6FCL2"/>
<evidence type="ECO:0000313" key="2">
    <source>
        <dbReference type="Proteomes" id="UP000238541"/>
    </source>
</evidence>
<comment type="caution">
    <text evidence="1">The sequence shown here is derived from an EMBL/GenBank/DDBJ whole genome shotgun (WGS) entry which is preliminary data.</text>
</comment>
<name>A0A2S6FCL2_9PSED</name>
<organism evidence="1 2">
    <name type="scientific">Pseudomonas laurylsulfatiphila</name>
    <dbReference type="NCBI Taxonomy" id="2011015"/>
    <lineage>
        <taxon>Bacteria</taxon>
        <taxon>Pseudomonadati</taxon>
        <taxon>Pseudomonadota</taxon>
        <taxon>Gammaproteobacteria</taxon>
        <taxon>Pseudomonadales</taxon>
        <taxon>Pseudomonadaceae</taxon>
        <taxon>Pseudomonas</taxon>
    </lineage>
</organism>
<protein>
    <submittedName>
        <fullName evidence="1">Uncharacterized protein</fullName>
    </submittedName>
</protein>
<dbReference type="EMBL" id="NIRS01000011">
    <property type="protein sequence ID" value="PPK35166.1"/>
    <property type="molecule type" value="Genomic_DNA"/>
</dbReference>
<evidence type="ECO:0000313" key="1">
    <source>
        <dbReference type="EMBL" id="PPK35166.1"/>
    </source>
</evidence>
<reference evidence="2" key="1">
    <citation type="submission" date="2017-06" db="EMBL/GenBank/DDBJ databases">
        <authorList>
            <person name="Furmanczyk E.M."/>
        </authorList>
    </citation>
    <scope>NUCLEOTIDE SEQUENCE [LARGE SCALE GENOMIC DNA]</scope>
    <source>
        <strain evidence="2">AP3_16</strain>
    </source>
</reference>